<comment type="subcellular location">
    <subcellularLocation>
        <location evidence="2">Cytoplasm</location>
    </subcellularLocation>
    <subcellularLocation>
        <location evidence="1">Nucleus</location>
    </subcellularLocation>
</comment>
<dbReference type="AlphaFoldDB" id="A0A1E3QJF3"/>
<dbReference type="Proteomes" id="UP000094336">
    <property type="component" value="Unassembled WGS sequence"/>
</dbReference>
<dbReference type="RefSeq" id="XP_018983118.1">
    <property type="nucleotide sequence ID" value="XM_019133015.1"/>
</dbReference>
<evidence type="ECO:0000256" key="2">
    <source>
        <dbReference type="ARBA" id="ARBA00004496"/>
    </source>
</evidence>
<sequence>MNVQDRRRLLGPPNARLLVFGSRQPETADTQTVKPADEIRPMFLKTGLITNANGSAYLEVDNTIISVSVFGPRPIRGSFIDRASFAVEFKFLPYVSQPMEAIFECHNEASKAAASSNLNGRSSLTGIEHKISSFIETSLLPSILLEKYPKSSIDIFVTVIANDAQTNLLNLANWAVNCSSLALVDSGIECKDVVTSGHVRLTANGNAILDPASNSERKAEGVAEAVVSFMNYHNNEIVGIWTESEGALDETNLSSLIEHSKKMSRQIRAAVNSYMLESVHNDD</sequence>
<accession>A0A1E3QJF3</accession>
<dbReference type="GO" id="GO:0071028">
    <property type="term" value="P:nuclear mRNA surveillance"/>
    <property type="evidence" value="ECO:0007669"/>
    <property type="project" value="TreeGrafter"/>
</dbReference>
<dbReference type="PANTHER" id="PTHR11953">
    <property type="entry name" value="EXOSOME COMPLEX COMPONENT"/>
    <property type="match status" value="1"/>
</dbReference>
<keyword evidence="11" id="KW-1185">Reference proteome</keyword>
<evidence type="ECO:0000256" key="5">
    <source>
        <dbReference type="ARBA" id="ARBA00022552"/>
    </source>
</evidence>
<protein>
    <recommendedName>
        <fullName evidence="9">Exoribonuclease phosphorolytic domain-containing protein</fullName>
    </recommendedName>
</protein>
<evidence type="ECO:0000256" key="8">
    <source>
        <dbReference type="ARBA" id="ARBA00023242"/>
    </source>
</evidence>
<keyword evidence="6" id="KW-0271">Exosome</keyword>
<dbReference type="InterPro" id="IPR050080">
    <property type="entry name" value="RNase_PH"/>
</dbReference>
<dbReference type="GO" id="GO:0003723">
    <property type="term" value="F:RNA binding"/>
    <property type="evidence" value="ECO:0007669"/>
    <property type="project" value="UniProtKB-KW"/>
</dbReference>
<keyword evidence="7" id="KW-0694">RNA-binding</keyword>
<keyword evidence="5" id="KW-0698">rRNA processing</keyword>
<evidence type="ECO:0000313" key="10">
    <source>
        <dbReference type="EMBL" id="ODQ77790.1"/>
    </source>
</evidence>
<evidence type="ECO:0000256" key="4">
    <source>
        <dbReference type="ARBA" id="ARBA00022490"/>
    </source>
</evidence>
<dbReference type="PANTHER" id="PTHR11953:SF2">
    <property type="entry name" value="EXOSOME COMPLEX COMPONENT MTR3"/>
    <property type="match status" value="1"/>
</dbReference>
<dbReference type="GO" id="GO:0000467">
    <property type="term" value="P:exonucleolytic trimming to generate mature 3'-end of 5.8S rRNA from tricistronic rRNA transcript (SSU-rRNA, 5.8S rRNA, LSU-rRNA)"/>
    <property type="evidence" value="ECO:0007669"/>
    <property type="project" value="UniProtKB-ARBA"/>
</dbReference>
<dbReference type="GO" id="GO:0005730">
    <property type="term" value="C:nucleolus"/>
    <property type="evidence" value="ECO:0007669"/>
    <property type="project" value="UniProtKB-ARBA"/>
</dbReference>
<dbReference type="Gene3D" id="3.30.230.70">
    <property type="entry name" value="GHMP Kinase, N-terminal domain"/>
    <property type="match status" value="1"/>
</dbReference>
<evidence type="ECO:0000313" key="11">
    <source>
        <dbReference type="Proteomes" id="UP000094336"/>
    </source>
</evidence>
<evidence type="ECO:0000256" key="6">
    <source>
        <dbReference type="ARBA" id="ARBA00022835"/>
    </source>
</evidence>
<dbReference type="InterPro" id="IPR001247">
    <property type="entry name" value="ExoRNase_PH_dom1"/>
</dbReference>
<dbReference type="InterPro" id="IPR027408">
    <property type="entry name" value="PNPase/RNase_PH_dom_sf"/>
</dbReference>
<keyword evidence="8" id="KW-0539">Nucleus</keyword>
<dbReference type="GO" id="GO:0000176">
    <property type="term" value="C:nuclear exosome (RNase complex)"/>
    <property type="evidence" value="ECO:0007669"/>
    <property type="project" value="UniProtKB-ARBA"/>
</dbReference>
<dbReference type="GO" id="GO:0071038">
    <property type="term" value="P:TRAMP-dependent tRNA surveillance pathway"/>
    <property type="evidence" value="ECO:0007669"/>
    <property type="project" value="UniProtKB-ARBA"/>
</dbReference>
<dbReference type="STRING" id="984486.A0A1E3QJF3"/>
<dbReference type="GeneID" id="30150868"/>
<dbReference type="Pfam" id="PF01138">
    <property type="entry name" value="RNase_PH"/>
    <property type="match status" value="1"/>
</dbReference>
<comment type="similarity">
    <text evidence="3">Belongs to the RNase PH family.</text>
</comment>
<evidence type="ECO:0000259" key="9">
    <source>
        <dbReference type="Pfam" id="PF01138"/>
    </source>
</evidence>
<name>A0A1E3QJF3_9ASCO</name>
<gene>
    <name evidence="10" type="ORF">BABINDRAFT_9777</name>
</gene>
<dbReference type="GO" id="GO:0071051">
    <property type="term" value="P:poly(A)-dependent snoRNA 3'-end processing"/>
    <property type="evidence" value="ECO:0007669"/>
    <property type="project" value="TreeGrafter"/>
</dbReference>
<feature type="domain" description="Exoribonuclease phosphorolytic" evidence="9">
    <location>
        <begin position="38"/>
        <end position="189"/>
    </location>
</feature>
<evidence type="ECO:0000256" key="7">
    <source>
        <dbReference type="ARBA" id="ARBA00022884"/>
    </source>
</evidence>
<dbReference type="GO" id="GO:0034475">
    <property type="term" value="P:U4 snRNA 3'-end processing"/>
    <property type="evidence" value="ECO:0007669"/>
    <property type="project" value="TreeGrafter"/>
</dbReference>
<dbReference type="InterPro" id="IPR020568">
    <property type="entry name" value="Ribosomal_Su5_D2-typ_SF"/>
</dbReference>
<proteinExistence type="inferred from homology"/>
<dbReference type="EMBL" id="KV454438">
    <property type="protein sequence ID" value="ODQ77790.1"/>
    <property type="molecule type" value="Genomic_DNA"/>
</dbReference>
<dbReference type="SUPFAM" id="SSF54211">
    <property type="entry name" value="Ribosomal protein S5 domain 2-like"/>
    <property type="match status" value="1"/>
</dbReference>
<dbReference type="OrthoDB" id="2504340at2759"/>
<dbReference type="GO" id="GO:0016075">
    <property type="term" value="P:rRNA catabolic process"/>
    <property type="evidence" value="ECO:0007669"/>
    <property type="project" value="TreeGrafter"/>
</dbReference>
<keyword evidence="4" id="KW-0963">Cytoplasm</keyword>
<organism evidence="10 11">
    <name type="scientific">Babjeviella inositovora NRRL Y-12698</name>
    <dbReference type="NCBI Taxonomy" id="984486"/>
    <lineage>
        <taxon>Eukaryota</taxon>
        <taxon>Fungi</taxon>
        <taxon>Dikarya</taxon>
        <taxon>Ascomycota</taxon>
        <taxon>Saccharomycotina</taxon>
        <taxon>Pichiomycetes</taxon>
        <taxon>Serinales incertae sedis</taxon>
        <taxon>Babjeviella</taxon>
    </lineage>
</organism>
<dbReference type="CDD" id="cd11371">
    <property type="entry name" value="RNase_PH_MTR3"/>
    <property type="match status" value="1"/>
</dbReference>
<evidence type="ECO:0000256" key="3">
    <source>
        <dbReference type="ARBA" id="ARBA00006678"/>
    </source>
</evidence>
<reference evidence="11" key="1">
    <citation type="submission" date="2016-05" db="EMBL/GenBank/DDBJ databases">
        <title>Comparative genomics of biotechnologically important yeasts.</title>
        <authorList>
            <consortium name="DOE Joint Genome Institute"/>
            <person name="Riley R."/>
            <person name="Haridas S."/>
            <person name="Wolfe K.H."/>
            <person name="Lopes M.R."/>
            <person name="Hittinger C.T."/>
            <person name="Goker M."/>
            <person name="Salamov A."/>
            <person name="Wisecaver J."/>
            <person name="Long T.M."/>
            <person name="Aerts A.L."/>
            <person name="Barry K."/>
            <person name="Choi C."/>
            <person name="Clum A."/>
            <person name="Coughlan A.Y."/>
            <person name="Deshpande S."/>
            <person name="Douglass A.P."/>
            <person name="Hanson S.J."/>
            <person name="Klenk H.-P."/>
            <person name="Labutti K."/>
            <person name="Lapidus A."/>
            <person name="Lindquist E."/>
            <person name="Lipzen A."/>
            <person name="Meier-Kolthoff J.P."/>
            <person name="Ohm R.A."/>
            <person name="Otillar R.P."/>
            <person name="Pangilinan J."/>
            <person name="Peng Y."/>
            <person name="Rokas A."/>
            <person name="Rosa C.A."/>
            <person name="Scheuner C."/>
            <person name="Sibirny A.A."/>
            <person name="Slot J.C."/>
            <person name="Stielow J.B."/>
            <person name="Sun H."/>
            <person name="Kurtzman C.P."/>
            <person name="Blackwell M."/>
            <person name="Grigoriev I.V."/>
            <person name="Jeffries T.W."/>
        </authorList>
    </citation>
    <scope>NUCLEOTIDE SEQUENCE [LARGE SCALE GENOMIC DNA]</scope>
    <source>
        <strain evidence="11">NRRL Y-12698</strain>
    </source>
</reference>
<evidence type="ECO:0000256" key="1">
    <source>
        <dbReference type="ARBA" id="ARBA00004123"/>
    </source>
</evidence>
<dbReference type="GO" id="GO:0000177">
    <property type="term" value="C:cytoplasmic exosome (RNase complex)"/>
    <property type="evidence" value="ECO:0007669"/>
    <property type="project" value="TreeGrafter"/>
</dbReference>